<gene>
    <name evidence="4" type="ORF">FC85_GL000092</name>
</gene>
<keyword evidence="2" id="KW-0812">Transmembrane</keyword>
<organism evidence="4 5">
    <name type="scientific">Lentilactobacillus diolivorans DSM 14421</name>
    <dbReference type="NCBI Taxonomy" id="1423739"/>
    <lineage>
        <taxon>Bacteria</taxon>
        <taxon>Bacillati</taxon>
        <taxon>Bacillota</taxon>
        <taxon>Bacilli</taxon>
        <taxon>Lactobacillales</taxon>
        <taxon>Lactobacillaceae</taxon>
        <taxon>Lentilactobacillus</taxon>
    </lineage>
</organism>
<dbReference type="GO" id="GO:0004175">
    <property type="term" value="F:endopeptidase activity"/>
    <property type="evidence" value="ECO:0007669"/>
    <property type="project" value="UniProtKB-ARBA"/>
</dbReference>
<dbReference type="Proteomes" id="UP000052013">
    <property type="component" value="Unassembled WGS sequence"/>
</dbReference>
<dbReference type="Pfam" id="PF02517">
    <property type="entry name" value="Rce1-like"/>
    <property type="match status" value="1"/>
</dbReference>
<evidence type="ECO:0000256" key="1">
    <source>
        <dbReference type="ARBA" id="ARBA00009067"/>
    </source>
</evidence>
<dbReference type="RefSeq" id="WP_057864692.1">
    <property type="nucleotide sequence ID" value="NZ_AZEY01000066.1"/>
</dbReference>
<dbReference type="GO" id="GO:0080120">
    <property type="term" value="P:CAAX-box protein maturation"/>
    <property type="evidence" value="ECO:0007669"/>
    <property type="project" value="UniProtKB-ARBA"/>
</dbReference>
<evidence type="ECO:0000256" key="2">
    <source>
        <dbReference type="SAM" id="Phobius"/>
    </source>
</evidence>
<dbReference type="EMBL" id="AZEY01000066">
    <property type="protein sequence ID" value="KRL65542.1"/>
    <property type="molecule type" value="Genomic_DNA"/>
</dbReference>
<dbReference type="PATRIC" id="fig|1423739.3.peg.98"/>
<dbReference type="STRING" id="1423739.FC85_GL000092"/>
<feature type="transmembrane region" description="Helical" evidence="2">
    <location>
        <begin position="143"/>
        <end position="163"/>
    </location>
</feature>
<accession>A0A0R1S7V4</accession>
<proteinExistence type="inferred from homology"/>
<evidence type="ECO:0000313" key="5">
    <source>
        <dbReference type="Proteomes" id="UP000052013"/>
    </source>
</evidence>
<feature type="transmembrane region" description="Helical" evidence="2">
    <location>
        <begin position="12"/>
        <end position="33"/>
    </location>
</feature>
<reference evidence="4 5" key="1">
    <citation type="journal article" date="2015" name="Genome Announc.">
        <title>Expanding the biotechnology potential of lactobacilli through comparative genomics of 213 strains and associated genera.</title>
        <authorList>
            <person name="Sun Z."/>
            <person name="Harris H.M."/>
            <person name="McCann A."/>
            <person name="Guo C."/>
            <person name="Argimon S."/>
            <person name="Zhang W."/>
            <person name="Yang X."/>
            <person name="Jeffery I.B."/>
            <person name="Cooney J.C."/>
            <person name="Kagawa T.F."/>
            <person name="Liu W."/>
            <person name="Song Y."/>
            <person name="Salvetti E."/>
            <person name="Wrobel A."/>
            <person name="Rasinkangas P."/>
            <person name="Parkhill J."/>
            <person name="Rea M.C."/>
            <person name="O'Sullivan O."/>
            <person name="Ritari J."/>
            <person name="Douillard F.P."/>
            <person name="Paul Ross R."/>
            <person name="Yang R."/>
            <person name="Briner A.E."/>
            <person name="Felis G.E."/>
            <person name="de Vos W.M."/>
            <person name="Barrangou R."/>
            <person name="Klaenhammer T.R."/>
            <person name="Caufield P.W."/>
            <person name="Cui Y."/>
            <person name="Zhang H."/>
            <person name="O'Toole P.W."/>
        </authorList>
    </citation>
    <scope>NUCLEOTIDE SEQUENCE [LARGE SCALE GENOMIC DNA]</scope>
    <source>
        <strain evidence="4 5">DSM 14421</strain>
    </source>
</reference>
<feature type="transmembrane region" description="Helical" evidence="2">
    <location>
        <begin position="175"/>
        <end position="200"/>
    </location>
</feature>
<feature type="domain" description="CAAX prenyl protease 2/Lysostaphin resistance protein A-like" evidence="3">
    <location>
        <begin position="109"/>
        <end position="206"/>
    </location>
</feature>
<keyword evidence="2" id="KW-1133">Transmembrane helix</keyword>
<dbReference type="InterPro" id="IPR003675">
    <property type="entry name" value="Rce1/LyrA-like_dom"/>
</dbReference>
<evidence type="ECO:0000259" key="3">
    <source>
        <dbReference type="Pfam" id="PF02517"/>
    </source>
</evidence>
<comment type="similarity">
    <text evidence="1">Belongs to the UPF0177 family.</text>
</comment>
<protein>
    <submittedName>
        <fullName evidence="4">Abortive infection protein</fullName>
    </submittedName>
</protein>
<feature type="transmembrane region" description="Helical" evidence="2">
    <location>
        <begin position="39"/>
        <end position="59"/>
    </location>
</feature>
<evidence type="ECO:0000313" key="4">
    <source>
        <dbReference type="EMBL" id="KRL65542.1"/>
    </source>
</evidence>
<comment type="caution">
    <text evidence="4">The sequence shown here is derived from an EMBL/GenBank/DDBJ whole genome shotgun (WGS) entry which is preliminary data.</text>
</comment>
<feature type="transmembrane region" description="Helical" evidence="2">
    <location>
        <begin position="71"/>
        <end position="90"/>
    </location>
</feature>
<feature type="transmembrane region" description="Helical" evidence="2">
    <location>
        <begin position="221"/>
        <end position="241"/>
    </location>
</feature>
<keyword evidence="2" id="KW-0472">Membrane</keyword>
<sequence>MVKKRWTWPQQLFGALVMVLLLFALDIFLRPLGLTTRSIVRAGYAILVAGIIYHALNTLKVRRQKFKQTSFIVTMMIIVSVTLILLFFIMGIPYQISQVFGSPTIISDTLMALSAAIFEEFICRGLLFSVFEELCKNAKLQMTLSAIFSAVAFGLLHFVNLIGGQGIEATLQQATYAFCLGVLFAAVRVATNTLTWVVLIHFLIDWQSGISVSPASSSSPWVGIVVIFGTVLAVATLYLIAMDLNLNRHPLSKRRWQ</sequence>
<name>A0A0R1S7V4_9LACO</name>
<dbReference type="AlphaFoldDB" id="A0A0R1S7V4"/>